<feature type="domain" description="DUF7708" evidence="1">
    <location>
        <begin position="148"/>
        <end position="261"/>
    </location>
</feature>
<evidence type="ECO:0000259" key="1">
    <source>
        <dbReference type="Pfam" id="PF24809"/>
    </source>
</evidence>
<dbReference type="Pfam" id="PF24809">
    <property type="entry name" value="DUF7708"/>
    <property type="match status" value="1"/>
</dbReference>
<name>A0AAN6NXH8_9PEZI</name>
<gene>
    <name evidence="2" type="ORF">QBC32DRAFT_386268</name>
</gene>
<protein>
    <recommendedName>
        <fullName evidence="1">DUF7708 domain-containing protein</fullName>
    </recommendedName>
</protein>
<dbReference type="InterPro" id="IPR056125">
    <property type="entry name" value="DUF7708"/>
</dbReference>
<evidence type="ECO:0000313" key="2">
    <source>
        <dbReference type="EMBL" id="KAK3953874.1"/>
    </source>
</evidence>
<proteinExistence type="predicted"/>
<dbReference type="Proteomes" id="UP001303222">
    <property type="component" value="Unassembled WGS sequence"/>
</dbReference>
<dbReference type="PANTHER" id="PTHR40619:SF3">
    <property type="entry name" value="FUNGAL STAND N-TERMINAL GOODBYE DOMAIN-CONTAINING PROTEIN"/>
    <property type="match status" value="1"/>
</dbReference>
<comment type="caution">
    <text evidence="2">The sequence shown here is derived from an EMBL/GenBank/DDBJ whole genome shotgun (WGS) entry which is preliminary data.</text>
</comment>
<reference evidence="2" key="1">
    <citation type="journal article" date="2023" name="Mol. Phylogenet. Evol.">
        <title>Genome-scale phylogeny and comparative genomics of the fungal order Sordariales.</title>
        <authorList>
            <person name="Hensen N."/>
            <person name="Bonometti L."/>
            <person name="Westerberg I."/>
            <person name="Brannstrom I.O."/>
            <person name="Guillou S."/>
            <person name="Cros-Aarteil S."/>
            <person name="Calhoun S."/>
            <person name="Haridas S."/>
            <person name="Kuo A."/>
            <person name="Mondo S."/>
            <person name="Pangilinan J."/>
            <person name="Riley R."/>
            <person name="LaButti K."/>
            <person name="Andreopoulos B."/>
            <person name="Lipzen A."/>
            <person name="Chen C."/>
            <person name="Yan M."/>
            <person name="Daum C."/>
            <person name="Ng V."/>
            <person name="Clum A."/>
            <person name="Steindorff A."/>
            <person name="Ohm R.A."/>
            <person name="Martin F."/>
            <person name="Silar P."/>
            <person name="Natvig D.O."/>
            <person name="Lalanne C."/>
            <person name="Gautier V."/>
            <person name="Ament-Velasquez S.L."/>
            <person name="Kruys A."/>
            <person name="Hutchinson M.I."/>
            <person name="Powell A.J."/>
            <person name="Barry K."/>
            <person name="Miller A.N."/>
            <person name="Grigoriev I.V."/>
            <person name="Debuchy R."/>
            <person name="Gladieux P."/>
            <person name="Hiltunen Thoren M."/>
            <person name="Johannesson H."/>
        </authorList>
    </citation>
    <scope>NUCLEOTIDE SEQUENCE</scope>
    <source>
        <strain evidence="2">CBS 626.80</strain>
    </source>
</reference>
<dbReference type="EMBL" id="MU859098">
    <property type="protein sequence ID" value="KAK3953874.1"/>
    <property type="molecule type" value="Genomic_DNA"/>
</dbReference>
<accession>A0AAN6NXH8</accession>
<dbReference type="PANTHER" id="PTHR40619">
    <property type="entry name" value="FUNGAL STAND N-TERMINAL GOODBYE DOMAIN-CONTAINING PROTEIN"/>
    <property type="match status" value="1"/>
</dbReference>
<evidence type="ECO:0000313" key="3">
    <source>
        <dbReference type="Proteomes" id="UP001303222"/>
    </source>
</evidence>
<sequence length="614" mass="67855">MSDKDMSAVSNFLAANLAGKFADIWANPNPATLEKAKSLYIAHHGRLPSPASVAPKQLQPSEKFRVYVVDFTECMQRFLADADDESATKAFHNRSWDGVEGEVAKAMEAFEAHKERRRSWRNPFETADRLGGIAARRIEFLIELIPDSEYTGLLAGGLRLLCNAAKRKQEVRHTIFDMLDSLGDTVSHSKAQIRLYSDDMDLKEKSEDLFMAILDFVAYVVSYLNRSSARESFKALFHQSDYESGLNDAVDKVKNASELFERSVSICFQTRVEKIDKNIQALSTPLVSIFFTLAGFAKDFPAMMEQLLRKEMQNAPVLHQTMQFIQVAGPMQPQMPAPQFHTAAMISSFQLWQLLCSNWNGSSTVMAEDLLPISKADVQIALRSAPSSMGQNQIGYLMIKDAFVGWLKSLESQILVLHDEQSLEGGSPLSTLSYLCALITEMMSAPGVFRLSFFCGLHAADGDVLGGSYGLVRTLALQLLQPFGNNTNISTTGGDPDMLARGLTMNDLSTACSVFNMLLQNVPVGVVYIMVDGAFWYASGSSGDEMAGVMGFLNRLVLESRANANRGLVLKILITNPTPRQRNSWDVEAADVHLEQSLVEDGNEIDAQRIMAGF</sequence>
<dbReference type="AlphaFoldDB" id="A0AAN6NXH8"/>
<keyword evidence="3" id="KW-1185">Reference proteome</keyword>
<organism evidence="2 3">
    <name type="scientific">Pseudoneurospora amorphoporcata</name>
    <dbReference type="NCBI Taxonomy" id="241081"/>
    <lineage>
        <taxon>Eukaryota</taxon>
        <taxon>Fungi</taxon>
        <taxon>Dikarya</taxon>
        <taxon>Ascomycota</taxon>
        <taxon>Pezizomycotina</taxon>
        <taxon>Sordariomycetes</taxon>
        <taxon>Sordariomycetidae</taxon>
        <taxon>Sordariales</taxon>
        <taxon>Sordariaceae</taxon>
        <taxon>Pseudoneurospora</taxon>
    </lineage>
</organism>
<reference evidence="2" key="2">
    <citation type="submission" date="2023-06" db="EMBL/GenBank/DDBJ databases">
        <authorList>
            <consortium name="Lawrence Berkeley National Laboratory"/>
            <person name="Mondo S.J."/>
            <person name="Hensen N."/>
            <person name="Bonometti L."/>
            <person name="Westerberg I."/>
            <person name="Brannstrom I.O."/>
            <person name="Guillou S."/>
            <person name="Cros-Aarteil S."/>
            <person name="Calhoun S."/>
            <person name="Haridas S."/>
            <person name="Kuo A."/>
            <person name="Pangilinan J."/>
            <person name="Riley R."/>
            <person name="Labutti K."/>
            <person name="Andreopoulos B."/>
            <person name="Lipzen A."/>
            <person name="Chen C."/>
            <person name="Yanf M."/>
            <person name="Daum C."/>
            <person name="Ng V."/>
            <person name="Clum A."/>
            <person name="Steindorff A."/>
            <person name="Ohm R."/>
            <person name="Martin F."/>
            <person name="Silar P."/>
            <person name="Natvig D."/>
            <person name="Lalanne C."/>
            <person name="Gautier V."/>
            <person name="Ament-Velasquez S.L."/>
            <person name="Kruys A."/>
            <person name="Hutchinson M.I."/>
            <person name="Powell A.J."/>
            <person name="Barry K."/>
            <person name="Miller A.N."/>
            <person name="Grigoriev I.V."/>
            <person name="Debuchy R."/>
            <person name="Gladieux P."/>
            <person name="Thoren M.H."/>
            <person name="Johannesson H."/>
        </authorList>
    </citation>
    <scope>NUCLEOTIDE SEQUENCE</scope>
    <source>
        <strain evidence="2">CBS 626.80</strain>
    </source>
</reference>